<gene>
    <name evidence="2" type="ORF">SAMN05421872_109196</name>
</gene>
<accession>A0A1G6W7A1</accession>
<evidence type="ECO:0000259" key="1">
    <source>
        <dbReference type="SMART" id="SM00507"/>
    </source>
</evidence>
<dbReference type="Pfam" id="PF02720">
    <property type="entry name" value="DUF222"/>
    <property type="match status" value="1"/>
</dbReference>
<evidence type="ECO:0000313" key="2">
    <source>
        <dbReference type="EMBL" id="SDD61689.1"/>
    </source>
</evidence>
<dbReference type="Proteomes" id="UP000199034">
    <property type="component" value="Unassembled WGS sequence"/>
</dbReference>
<dbReference type="CDD" id="cd00085">
    <property type="entry name" value="HNHc"/>
    <property type="match status" value="1"/>
</dbReference>
<organism evidence="2 3">
    <name type="scientific">Nocardioides lianchengensis</name>
    <dbReference type="NCBI Taxonomy" id="1045774"/>
    <lineage>
        <taxon>Bacteria</taxon>
        <taxon>Bacillati</taxon>
        <taxon>Actinomycetota</taxon>
        <taxon>Actinomycetes</taxon>
        <taxon>Propionibacteriales</taxon>
        <taxon>Nocardioidaceae</taxon>
        <taxon>Nocardioides</taxon>
    </lineage>
</organism>
<dbReference type="SMART" id="SM00507">
    <property type="entry name" value="HNHc"/>
    <property type="match status" value="1"/>
</dbReference>
<dbReference type="InterPro" id="IPR003870">
    <property type="entry name" value="DUF222"/>
</dbReference>
<protein>
    <recommendedName>
        <fullName evidence="1">HNH nuclease domain-containing protein</fullName>
    </recommendedName>
</protein>
<proteinExistence type="predicted"/>
<reference evidence="2 3" key="1">
    <citation type="submission" date="2016-10" db="EMBL/GenBank/DDBJ databases">
        <authorList>
            <person name="de Groot N.N."/>
        </authorList>
    </citation>
    <scope>NUCLEOTIDE SEQUENCE [LARGE SCALE GENOMIC DNA]</scope>
    <source>
        <strain evidence="2 3">CGMCC 4.6858</strain>
    </source>
</reference>
<sequence>MRLADALDRELYEPVRHALAEGAVNPEQALVITDAVDALPAEVTDHVREKAIGILLDDARHHDAKDLRRIGKRILDVVAPEIGEAHEAKLLAAEEHRALASARVTMSDDGHGTTYGRFQVPTATGDTLRKMLTAIAAPKRHTGADHGDDHGKVRRPGPERMGRAFVELLDRVPADTLPKAGGVNATVVVTIVLEDLRRESAVGTLDTGHRLSAHAIRRLACEAGIIPAVLDGDGQVLDLGRTRRFHNRAQRTAMAVRDRGCTTEGCDVPPWLCHAHHDDPWSQGGSTDVTTGRLLCPRHHQHAHDPTYEIRHLPGGKVAFHRRT</sequence>
<evidence type="ECO:0000313" key="3">
    <source>
        <dbReference type="Proteomes" id="UP000199034"/>
    </source>
</evidence>
<keyword evidence="3" id="KW-1185">Reference proteome</keyword>
<feature type="domain" description="HNH nuclease" evidence="1">
    <location>
        <begin position="249"/>
        <end position="301"/>
    </location>
</feature>
<dbReference type="InterPro" id="IPR003615">
    <property type="entry name" value="HNH_nuc"/>
</dbReference>
<dbReference type="AlphaFoldDB" id="A0A1G6W7A1"/>
<dbReference type="EMBL" id="FMZM01000009">
    <property type="protein sequence ID" value="SDD61689.1"/>
    <property type="molecule type" value="Genomic_DNA"/>
</dbReference>
<name>A0A1G6W7A1_9ACTN</name>
<dbReference type="STRING" id="1045774.SAMN05421872_109196"/>